<dbReference type="RefSeq" id="WP_186975167.1">
    <property type="nucleotide sequence ID" value="NZ_JACOOH010000002.1"/>
</dbReference>
<dbReference type="Proteomes" id="UP000646484">
    <property type="component" value="Unassembled WGS sequence"/>
</dbReference>
<evidence type="ECO:0000313" key="1">
    <source>
        <dbReference type="EMBL" id="MBC5620372.1"/>
    </source>
</evidence>
<reference evidence="1 2" key="1">
    <citation type="submission" date="2020-08" db="EMBL/GenBank/DDBJ databases">
        <title>Genome public.</title>
        <authorList>
            <person name="Liu C."/>
            <person name="Sun Q."/>
        </authorList>
    </citation>
    <scope>NUCLEOTIDE SEQUENCE [LARGE SCALE GENOMIC DNA]</scope>
    <source>
        <strain evidence="1 2">NSJ-56</strain>
    </source>
</reference>
<name>A0ABR7CXG3_9BACT</name>
<sequence>MSFNLNYLADYEFAIFDVVVQLPVNSKESLRFNQEKSCRMYMRRILERESLLFYKIGARIEESDCPEEAKEEIRNHLELLEELFVTDVSKPRERIVFLRGDKLTEWTDLSVEEQLRVWRFVIVQYNSVRRLREHFGRERYLVPGYYRWTESPSCLLEMGNILWETKIVVANGGVNTKKAFLNYLCLFYDVSFPSNYNRELYRMENRENPHKFWSETSDKYLQWIQQRLGESEEE</sequence>
<gene>
    <name evidence="1" type="ORF">H8S64_04610</name>
</gene>
<comment type="caution">
    <text evidence="1">The sequence shown here is derived from an EMBL/GenBank/DDBJ whole genome shotgun (WGS) entry which is preliminary data.</text>
</comment>
<evidence type="ECO:0000313" key="2">
    <source>
        <dbReference type="Proteomes" id="UP000646484"/>
    </source>
</evidence>
<protein>
    <submittedName>
        <fullName evidence="1">Uncharacterized protein</fullName>
    </submittedName>
</protein>
<proteinExistence type="predicted"/>
<accession>A0ABR7CXG3</accession>
<organism evidence="1 2">
    <name type="scientific">Butyricimonas hominis</name>
    <dbReference type="NCBI Taxonomy" id="2763032"/>
    <lineage>
        <taxon>Bacteria</taxon>
        <taxon>Pseudomonadati</taxon>
        <taxon>Bacteroidota</taxon>
        <taxon>Bacteroidia</taxon>
        <taxon>Bacteroidales</taxon>
        <taxon>Odoribacteraceae</taxon>
        <taxon>Butyricimonas</taxon>
    </lineage>
</organism>
<keyword evidence="2" id="KW-1185">Reference proteome</keyword>
<dbReference type="EMBL" id="JACOOH010000002">
    <property type="protein sequence ID" value="MBC5620372.1"/>
    <property type="molecule type" value="Genomic_DNA"/>
</dbReference>